<dbReference type="Gene3D" id="3.30.710.10">
    <property type="entry name" value="Potassium Channel Kv1.1, Chain A"/>
    <property type="match status" value="1"/>
</dbReference>
<proteinExistence type="predicted"/>
<dbReference type="InterPro" id="IPR015915">
    <property type="entry name" value="Kelch-typ_b-propeller"/>
</dbReference>
<dbReference type="Proteomes" id="UP000654075">
    <property type="component" value="Unassembled WGS sequence"/>
</dbReference>
<evidence type="ECO:0000256" key="2">
    <source>
        <dbReference type="ARBA" id="ARBA00022737"/>
    </source>
</evidence>
<comment type="caution">
    <text evidence="4">The sequence shown here is derived from an EMBL/GenBank/DDBJ whole genome shotgun (WGS) entry which is preliminary data.</text>
</comment>
<reference evidence="4" key="1">
    <citation type="submission" date="2021-02" db="EMBL/GenBank/DDBJ databases">
        <authorList>
            <person name="Dougan E. K."/>
            <person name="Rhodes N."/>
            <person name="Thang M."/>
            <person name="Chan C."/>
        </authorList>
    </citation>
    <scope>NUCLEOTIDE SEQUENCE</scope>
</reference>
<dbReference type="Pfam" id="PF24681">
    <property type="entry name" value="Kelch_KLHDC2_KLHL20_DRC7"/>
    <property type="match status" value="1"/>
</dbReference>
<sequence>MEQVGCSEKESSGSSGQQRESFVNVEWLTQGTSGSQRPGPRWGHSVLALPGSGDLLLLGGACEFMSAFTESWIFSVSARCWRTLDTSNCPALSAHSASLVRDVGNPKSDCVVCFGGDGGHPADNAPYLLDTSSWSWRTVQASATSDGRRPAWRRTHTSVAIGPAVLIIAGDTSSGFLDDIWSLDLTQPGNEKWICTDDYCSRFSRRGSHSATLVDESRVILFGGFNGQQLGDLWLIDVSLGSVSCKPALATGKPPSPRSGHAAVHVPAPSPCIIFVGGEFQIMNEFSHGLELLDTERLVWATVNVGGTSWKARGWGTATWSPASPTEVFIFGGGLYDKFLDDLTVLQLDTMEAPPLCVSEVGNDLGALLDGTLGDILLEAVHDGGSVSAHRAILFARSPVFAAMLGPGTVWAESGEGAVKMPCGETALRTFLRFVYTGYVEETDLRSPPVALEVLELAGLYMLPTLVRSCSSSLARQLRWRRTVSFDGSNPEVMAELEQLAGSCVRVAECHAAAIGSSVLAQEAALAMATVSAAQKEHGNQNGNNNKQTVVYNSSFHFD</sequence>
<dbReference type="SMART" id="SM00225">
    <property type="entry name" value="BTB"/>
    <property type="match status" value="1"/>
</dbReference>
<evidence type="ECO:0000313" key="4">
    <source>
        <dbReference type="EMBL" id="CAE8635718.1"/>
    </source>
</evidence>
<keyword evidence="5" id="KW-1185">Reference proteome</keyword>
<evidence type="ECO:0000256" key="1">
    <source>
        <dbReference type="ARBA" id="ARBA00022441"/>
    </source>
</evidence>
<dbReference type="Gene3D" id="2.120.10.80">
    <property type="entry name" value="Kelch-type beta propeller"/>
    <property type="match status" value="2"/>
</dbReference>
<dbReference type="SUPFAM" id="SSF54695">
    <property type="entry name" value="POZ domain"/>
    <property type="match status" value="1"/>
</dbReference>
<dbReference type="PROSITE" id="PS50097">
    <property type="entry name" value="BTB"/>
    <property type="match status" value="1"/>
</dbReference>
<dbReference type="AlphaFoldDB" id="A0A813HCG5"/>
<dbReference type="EMBL" id="CAJNNV010031337">
    <property type="protein sequence ID" value="CAE8635718.1"/>
    <property type="molecule type" value="Genomic_DNA"/>
</dbReference>
<dbReference type="Pfam" id="PF00651">
    <property type="entry name" value="BTB"/>
    <property type="match status" value="1"/>
</dbReference>
<feature type="domain" description="BTB" evidence="3">
    <location>
        <begin position="374"/>
        <end position="444"/>
    </location>
</feature>
<dbReference type="InterPro" id="IPR011333">
    <property type="entry name" value="SKP1/BTB/POZ_sf"/>
</dbReference>
<dbReference type="InterPro" id="IPR000210">
    <property type="entry name" value="BTB/POZ_dom"/>
</dbReference>
<dbReference type="OrthoDB" id="10250130at2759"/>
<dbReference type="SUPFAM" id="SSF117281">
    <property type="entry name" value="Kelch motif"/>
    <property type="match status" value="1"/>
</dbReference>
<evidence type="ECO:0000259" key="3">
    <source>
        <dbReference type="PROSITE" id="PS50097"/>
    </source>
</evidence>
<evidence type="ECO:0000313" key="5">
    <source>
        <dbReference type="Proteomes" id="UP000654075"/>
    </source>
</evidence>
<accession>A0A813HCG5</accession>
<name>A0A813HCG5_POLGL</name>
<protein>
    <recommendedName>
        <fullName evidence="3">BTB domain-containing protein</fullName>
    </recommendedName>
</protein>
<keyword evidence="2" id="KW-0677">Repeat</keyword>
<keyword evidence="1" id="KW-0880">Kelch repeat</keyword>
<organism evidence="4 5">
    <name type="scientific">Polarella glacialis</name>
    <name type="common">Dinoflagellate</name>
    <dbReference type="NCBI Taxonomy" id="89957"/>
    <lineage>
        <taxon>Eukaryota</taxon>
        <taxon>Sar</taxon>
        <taxon>Alveolata</taxon>
        <taxon>Dinophyceae</taxon>
        <taxon>Suessiales</taxon>
        <taxon>Suessiaceae</taxon>
        <taxon>Polarella</taxon>
    </lineage>
</organism>
<gene>
    <name evidence="4" type="ORF">PGLA1383_LOCUS51295</name>
</gene>
<dbReference type="PANTHER" id="PTHR46093">
    <property type="entry name" value="ACYL-COA-BINDING DOMAIN-CONTAINING PROTEIN 5"/>
    <property type="match status" value="1"/>
</dbReference>
<dbReference type="PANTHER" id="PTHR46093:SF18">
    <property type="entry name" value="FIBRONECTIN TYPE-III DOMAIN-CONTAINING PROTEIN"/>
    <property type="match status" value="1"/>
</dbReference>